<dbReference type="STRING" id="109376.A0A0D3DGY9"/>
<protein>
    <submittedName>
        <fullName evidence="2">Uncharacterized protein</fullName>
    </submittedName>
</protein>
<keyword evidence="3" id="KW-1185">Reference proteome</keyword>
<evidence type="ECO:0000256" key="1">
    <source>
        <dbReference type="SAM" id="Phobius"/>
    </source>
</evidence>
<reference evidence="2" key="2">
    <citation type="submission" date="2015-03" db="UniProtKB">
        <authorList>
            <consortium name="EnsemblPlants"/>
        </authorList>
    </citation>
    <scope>IDENTIFICATION</scope>
</reference>
<dbReference type="AlphaFoldDB" id="A0A0D3DGY9"/>
<sequence length="162" mass="17684">MSHNDTTSLYQSSQSDIVEIENMINNDGSVLPARPSIPVTSSPFVQSNLPTLPQDTFWYNSILETLRVHLYTGASCGVALFIAFSSLLILSLSSFQSEVFAVAFALLAAGAVILTLNVLLLLSTHLIRRTYNLLPKPKSKCNGSPTLILSVPPYAELNRFIL</sequence>
<keyword evidence="1" id="KW-1133">Transmembrane helix</keyword>
<dbReference type="Proteomes" id="UP000032141">
    <property type="component" value="Chromosome C7"/>
</dbReference>
<proteinExistence type="predicted"/>
<dbReference type="EnsemblPlants" id="Bo7g114370.1">
    <property type="protein sequence ID" value="Bo7g114370.1"/>
    <property type="gene ID" value="Bo7g114370"/>
</dbReference>
<keyword evidence="1" id="KW-0812">Transmembrane</keyword>
<feature type="transmembrane region" description="Helical" evidence="1">
    <location>
        <begin position="99"/>
        <end position="122"/>
    </location>
</feature>
<organism evidence="2 3">
    <name type="scientific">Brassica oleracea var. oleracea</name>
    <dbReference type="NCBI Taxonomy" id="109376"/>
    <lineage>
        <taxon>Eukaryota</taxon>
        <taxon>Viridiplantae</taxon>
        <taxon>Streptophyta</taxon>
        <taxon>Embryophyta</taxon>
        <taxon>Tracheophyta</taxon>
        <taxon>Spermatophyta</taxon>
        <taxon>Magnoliopsida</taxon>
        <taxon>eudicotyledons</taxon>
        <taxon>Gunneridae</taxon>
        <taxon>Pentapetalae</taxon>
        <taxon>rosids</taxon>
        <taxon>malvids</taxon>
        <taxon>Brassicales</taxon>
        <taxon>Brassicaceae</taxon>
        <taxon>Brassiceae</taxon>
        <taxon>Brassica</taxon>
    </lineage>
</organism>
<accession>A0A0D3DGY9</accession>
<reference evidence="2 3" key="1">
    <citation type="journal article" date="2014" name="Genome Biol.">
        <title>Transcriptome and methylome profiling reveals relics of genome dominance in the mesopolyploid Brassica oleracea.</title>
        <authorList>
            <person name="Parkin I.A."/>
            <person name="Koh C."/>
            <person name="Tang H."/>
            <person name="Robinson S.J."/>
            <person name="Kagale S."/>
            <person name="Clarke W.E."/>
            <person name="Town C.D."/>
            <person name="Nixon J."/>
            <person name="Krishnakumar V."/>
            <person name="Bidwell S.L."/>
            <person name="Denoeud F."/>
            <person name="Belcram H."/>
            <person name="Links M.G."/>
            <person name="Just J."/>
            <person name="Clarke C."/>
            <person name="Bender T."/>
            <person name="Huebert T."/>
            <person name="Mason A.S."/>
            <person name="Pires J.C."/>
            <person name="Barker G."/>
            <person name="Moore J."/>
            <person name="Walley P.G."/>
            <person name="Manoli S."/>
            <person name="Batley J."/>
            <person name="Edwards D."/>
            <person name="Nelson M.N."/>
            <person name="Wang X."/>
            <person name="Paterson A.H."/>
            <person name="King G."/>
            <person name="Bancroft I."/>
            <person name="Chalhoub B."/>
            <person name="Sharpe A.G."/>
        </authorList>
    </citation>
    <scope>NUCLEOTIDE SEQUENCE</scope>
    <source>
        <strain evidence="2 3">cv. TO1000</strain>
    </source>
</reference>
<dbReference type="Gramene" id="Bo7g114370.1">
    <property type="protein sequence ID" value="Bo7g114370.1"/>
    <property type="gene ID" value="Bo7g114370"/>
</dbReference>
<evidence type="ECO:0000313" key="2">
    <source>
        <dbReference type="EnsemblPlants" id="Bo7g114370.1"/>
    </source>
</evidence>
<dbReference type="HOGENOM" id="CLU_1637767_0_0_1"/>
<feature type="transmembrane region" description="Helical" evidence="1">
    <location>
        <begin position="70"/>
        <end position="93"/>
    </location>
</feature>
<name>A0A0D3DGY9_BRAOL</name>
<evidence type="ECO:0000313" key="3">
    <source>
        <dbReference type="Proteomes" id="UP000032141"/>
    </source>
</evidence>
<keyword evidence="1" id="KW-0472">Membrane</keyword>